<gene>
    <name evidence="2" type="ORF">EAE97_004391</name>
</gene>
<reference evidence="2 3" key="1">
    <citation type="journal article" date="2020" name="Genome Biol. Evol.">
        <title>Comparative genomics of Sclerotiniaceae.</title>
        <authorList>
            <person name="Valero Jimenez C.A."/>
            <person name="Steentjes M."/>
            <person name="Scholten O.E."/>
            <person name="Van Kan J.A.L."/>
        </authorList>
    </citation>
    <scope>NUCLEOTIDE SEQUENCE [LARGE SCALE GENOMIC DNA]</scope>
    <source>
        <strain evidence="2 3">MUCL 94</strain>
    </source>
</reference>
<proteinExistence type="predicted"/>
<name>A0A9P5IQ98_9HELO</name>
<comment type="caution">
    <text evidence="2">The sequence shown here is derived from an EMBL/GenBank/DDBJ whole genome shotgun (WGS) entry which is preliminary data.</text>
</comment>
<dbReference type="EMBL" id="RCSW01000007">
    <property type="protein sequence ID" value="KAF7947142.1"/>
    <property type="molecule type" value="Genomic_DNA"/>
</dbReference>
<feature type="region of interest" description="Disordered" evidence="1">
    <location>
        <begin position="1"/>
        <end position="89"/>
    </location>
</feature>
<evidence type="ECO:0000313" key="2">
    <source>
        <dbReference type="EMBL" id="KAF7947142.1"/>
    </source>
</evidence>
<sequence>MRRSPHHLSSRPSTDSSTAPLLGDNDKGNKSSGRHREKIYAIGSGRRHQATSTSGKKEEKPHNSEDSYRRIKTSDQKAHEEEQESSKGKKYLLDPVTLLRCKSHRSDIRSKIRLTQRSMEIEERESITGRNPWEHWKGYIDRLEELHKKILELEKAGYSPRKANRELDKLLESNKDLFAP</sequence>
<protein>
    <submittedName>
        <fullName evidence="2">Uncharacterized protein</fullName>
    </submittedName>
</protein>
<dbReference type="GeneID" id="62147980"/>
<organism evidence="2 3">
    <name type="scientific">Botrytis byssoidea</name>
    <dbReference type="NCBI Taxonomy" id="139641"/>
    <lineage>
        <taxon>Eukaryota</taxon>
        <taxon>Fungi</taxon>
        <taxon>Dikarya</taxon>
        <taxon>Ascomycota</taxon>
        <taxon>Pezizomycotina</taxon>
        <taxon>Leotiomycetes</taxon>
        <taxon>Helotiales</taxon>
        <taxon>Sclerotiniaceae</taxon>
        <taxon>Botrytis</taxon>
    </lineage>
</organism>
<dbReference type="RefSeq" id="XP_038734347.1">
    <property type="nucleotide sequence ID" value="XM_038874903.1"/>
</dbReference>
<dbReference type="Proteomes" id="UP000710849">
    <property type="component" value="Unassembled WGS sequence"/>
</dbReference>
<evidence type="ECO:0000256" key="1">
    <source>
        <dbReference type="SAM" id="MobiDB-lite"/>
    </source>
</evidence>
<feature type="compositionally biased region" description="Basic and acidic residues" evidence="1">
    <location>
        <begin position="55"/>
        <end position="87"/>
    </location>
</feature>
<keyword evidence="3" id="KW-1185">Reference proteome</keyword>
<evidence type="ECO:0000313" key="3">
    <source>
        <dbReference type="Proteomes" id="UP000710849"/>
    </source>
</evidence>
<accession>A0A9P5IQ98</accession>
<dbReference type="AlphaFoldDB" id="A0A9P5IQ98"/>